<reference evidence="13" key="3">
    <citation type="submission" date="2025-08" db="UniProtKB">
        <authorList>
            <consortium name="Ensembl"/>
        </authorList>
    </citation>
    <scope>IDENTIFICATION</scope>
    <source>
        <strain evidence="13">JP 163 A</strain>
    </source>
</reference>
<evidence type="ECO:0000259" key="12">
    <source>
        <dbReference type="Pfam" id="PF02826"/>
    </source>
</evidence>
<dbReference type="Pfam" id="PF00389">
    <property type="entry name" value="2-Hacid_dh"/>
    <property type="match status" value="1"/>
</dbReference>
<dbReference type="EC" id="1.1.1.95" evidence="4"/>
<comment type="subunit">
    <text evidence="3">Homotetramer.</text>
</comment>
<dbReference type="FunFam" id="3.40.50.720:FF:000021">
    <property type="entry name" value="D-3-phosphoglycerate dehydrogenase"/>
    <property type="match status" value="1"/>
</dbReference>
<name>M4AIU2_XIPMA</name>
<evidence type="ECO:0000256" key="2">
    <source>
        <dbReference type="ARBA" id="ARBA00005854"/>
    </source>
</evidence>
<organism evidence="13 14">
    <name type="scientific">Xiphophorus maculatus</name>
    <name type="common">Southern platyfish</name>
    <name type="synonym">Platypoecilus maculatus</name>
    <dbReference type="NCBI Taxonomy" id="8083"/>
    <lineage>
        <taxon>Eukaryota</taxon>
        <taxon>Metazoa</taxon>
        <taxon>Chordata</taxon>
        <taxon>Craniata</taxon>
        <taxon>Vertebrata</taxon>
        <taxon>Euteleostomi</taxon>
        <taxon>Actinopterygii</taxon>
        <taxon>Neopterygii</taxon>
        <taxon>Teleostei</taxon>
        <taxon>Neoteleostei</taxon>
        <taxon>Acanthomorphata</taxon>
        <taxon>Ovalentaria</taxon>
        <taxon>Atherinomorphae</taxon>
        <taxon>Cyprinodontiformes</taxon>
        <taxon>Poeciliidae</taxon>
        <taxon>Poeciliinae</taxon>
        <taxon>Xiphophorus</taxon>
    </lineage>
</organism>
<proteinExistence type="inferred from homology"/>
<keyword evidence="5" id="KW-0597">Phosphoprotein</keyword>
<keyword evidence="8" id="KW-0520">NAD</keyword>
<evidence type="ECO:0000313" key="14">
    <source>
        <dbReference type="Proteomes" id="UP000002852"/>
    </source>
</evidence>
<reference evidence="14" key="2">
    <citation type="journal article" date="2013" name="Nat. Genet.">
        <title>The genome of the platyfish, Xiphophorus maculatus, provides insights into evolutionary adaptation and several complex traits.</title>
        <authorList>
            <person name="Schartl M."/>
            <person name="Walter R.B."/>
            <person name="Shen Y."/>
            <person name="Garcia T."/>
            <person name="Catchen J."/>
            <person name="Amores A."/>
            <person name="Braasch I."/>
            <person name="Chalopin D."/>
            <person name="Volff J.N."/>
            <person name="Lesch K.P."/>
            <person name="Bisazza A."/>
            <person name="Minx P."/>
            <person name="Hillier L."/>
            <person name="Wilson R.K."/>
            <person name="Fuerstenberg S."/>
            <person name="Boore J."/>
            <person name="Searle S."/>
            <person name="Postlethwait J.H."/>
            <person name="Warren W.C."/>
        </authorList>
    </citation>
    <scope>NUCLEOTIDE SEQUENCE [LARGE SCALE GENOMIC DNA]</scope>
    <source>
        <strain evidence="14">JP 163 A</strain>
    </source>
</reference>
<evidence type="ECO:0000256" key="1">
    <source>
        <dbReference type="ARBA" id="ARBA00005216"/>
    </source>
</evidence>
<keyword evidence="7 10" id="KW-0560">Oxidoreductase</keyword>
<evidence type="ECO:0000313" key="13">
    <source>
        <dbReference type="Ensembl" id="ENSXMAP00000014386.2"/>
    </source>
</evidence>
<dbReference type="InterPro" id="IPR006139">
    <property type="entry name" value="D-isomer_2_OHA_DH_cat_dom"/>
</dbReference>
<evidence type="ECO:0000259" key="11">
    <source>
        <dbReference type="Pfam" id="PF00389"/>
    </source>
</evidence>
<evidence type="ECO:0000256" key="4">
    <source>
        <dbReference type="ARBA" id="ARBA00013143"/>
    </source>
</evidence>
<dbReference type="GO" id="GO:0051287">
    <property type="term" value="F:NAD binding"/>
    <property type="evidence" value="ECO:0007669"/>
    <property type="project" value="InterPro"/>
</dbReference>
<reference evidence="13" key="4">
    <citation type="submission" date="2025-09" db="UniProtKB">
        <authorList>
            <consortium name="Ensembl"/>
        </authorList>
    </citation>
    <scope>IDENTIFICATION</scope>
    <source>
        <strain evidence="13">JP 163 A</strain>
    </source>
</reference>
<dbReference type="InterPro" id="IPR006140">
    <property type="entry name" value="D-isomer_DH_NAD-bd"/>
</dbReference>
<evidence type="ECO:0000256" key="9">
    <source>
        <dbReference type="ARBA" id="ARBA00048731"/>
    </source>
</evidence>
<comment type="pathway">
    <text evidence="1">Amino-acid biosynthesis; L-serine biosynthesis; L-serine from 3-phospho-D-glycerate: step 1/3.</text>
</comment>
<dbReference type="eggNOG" id="KOG0068">
    <property type="taxonomic scope" value="Eukaryota"/>
</dbReference>
<dbReference type="PANTHER" id="PTHR42938:SF22">
    <property type="entry name" value="D-3-PHOSPHOGLYCERATE DEHYDROGENASE"/>
    <property type="match status" value="1"/>
</dbReference>
<dbReference type="FunFam" id="3.40.50.720:FF:000616">
    <property type="entry name" value="D-3-phosphoglycerate dehydrogenase 2 chloroplastic"/>
    <property type="match status" value="1"/>
</dbReference>
<keyword evidence="14" id="KW-1185">Reference proteome</keyword>
<comment type="similarity">
    <text evidence="2 10">Belongs to the D-isomer specific 2-hydroxyacid dehydrogenase family.</text>
</comment>
<dbReference type="Gene3D" id="3.40.50.720">
    <property type="entry name" value="NAD(P)-binding Rossmann-like Domain"/>
    <property type="match status" value="2"/>
</dbReference>
<dbReference type="GeneTree" id="ENSGT00940000155863"/>
<evidence type="ECO:0000256" key="5">
    <source>
        <dbReference type="ARBA" id="ARBA00022553"/>
    </source>
</evidence>
<dbReference type="Pfam" id="PF02826">
    <property type="entry name" value="2-Hacid_dh_C"/>
    <property type="match status" value="1"/>
</dbReference>
<dbReference type="SUPFAM" id="SSF143548">
    <property type="entry name" value="Serine metabolism enzymes domain"/>
    <property type="match status" value="1"/>
</dbReference>
<dbReference type="SUPFAM" id="SSF52283">
    <property type="entry name" value="Formate/glycerate dehydrogenase catalytic domain-like"/>
    <property type="match status" value="1"/>
</dbReference>
<dbReference type="SUPFAM" id="SSF51735">
    <property type="entry name" value="NAD(P)-binding Rossmann-fold domains"/>
    <property type="match status" value="1"/>
</dbReference>
<dbReference type="InterPro" id="IPR029009">
    <property type="entry name" value="ASB_dom_sf"/>
</dbReference>
<evidence type="ECO:0000256" key="6">
    <source>
        <dbReference type="ARBA" id="ARBA00022990"/>
    </source>
</evidence>
<accession>M4AIU2</accession>
<protein>
    <recommendedName>
        <fullName evidence="4">phosphoglycerate dehydrogenase</fullName>
        <ecNumber evidence="4">1.1.1.95</ecNumber>
    </recommendedName>
</protein>
<dbReference type="PROSITE" id="PS00065">
    <property type="entry name" value="D_2_HYDROXYACID_DH_1"/>
    <property type="match status" value="1"/>
</dbReference>
<comment type="catalytic activity">
    <reaction evidence="9">
        <text>(2R)-3-phosphoglycerate + NAD(+) = 3-phosphooxypyruvate + NADH + H(+)</text>
        <dbReference type="Rhea" id="RHEA:12641"/>
        <dbReference type="ChEBI" id="CHEBI:15378"/>
        <dbReference type="ChEBI" id="CHEBI:18110"/>
        <dbReference type="ChEBI" id="CHEBI:57540"/>
        <dbReference type="ChEBI" id="CHEBI:57945"/>
        <dbReference type="ChEBI" id="CHEBI:58272"/>
        <dbReference type="EC" id="1.1.1.95"/>
    </reaction>
</comment>
<dbReference type="PANTHER" id="PTHR42938">
    <property type="entry name" value="FORMATE DEHYDROGENASE 1"/>
    <property type="match status" value="1"/>
</dbReference>
<evidence type="ECO:0000256" key="8">
    <source>
        <dbReference type="ARBA" id="ARBA00023027"/>
    </source>
</evidence>
<dbReference type="AlphaFoldDB" id="M4AIU2"/>
<sequence length="484" mass="51158">MAPICIKTVLISESVDPRCRAILEENGIRVTEKQSMKKEELIAEIKDYDGLVVRSATKVTADVINAADNLKIIGRAGTGVDNVDVDAATNKGVIVMNTPSGNTISAAELTCALLMSLSRNVPQAVMSMKQGNWDRKKFMGAELYGKVLGIVGLGRIGKEVATRMQAFGMRTIGYDPITPPEVSASWGVEQMSLEQLWPQCDYITVHTPLMPSTVGLLNDETFAKCKKGVKVVNCARGGIIDEEALLRALESGQCGGAGLDVFIEEPPKNRSLVNHPNVISCPHLGASTTEAQARCGEDIALQIVDMVNGKNLVGAVRSGDFMKSCGGYLTSAVLVGLLKHESGCSANLINIQSLAKESGIAVNQSHCVSEEAGLCKVEVVADGHSYKASGSVQGGVPVLLELSGSVFRQPVSLTGNLLFLQASADPQLLPSVAGVLASEGVQIESFSAPADHTGDVWYCVGVSSLLQDLNVLKPLVKNVAQLSI</sequence>
<dbReference type="GO" id="GO:0004617">
    <property type="term" value="F:phosphoglycerate dehydrogenase activity"/>
    <property type="evidence" value="ECO:0007669"/>
    <property type="project" value="UniProtKB-EC"/>
</dbReference>
<dbReference type="InterPro" id="IPR029752">
    <property type="entry name" value="D-isomer_DH_CS1"/>
</dbReference>
<dbReference type="CDD" id="cd12173">
    <property type="entry name" value="PGDH_4"/>
    <property type="match status" value="1"/>
</dbReference>
<dbReference type="HOGENOM" id="CLU_019796_1_3_1"/>
<dbReference type="Ensembl" id="ENSXMAT00000014406.2">
    <property type="protein sequence ID" value="ENSXMAP00000014386.2"/>
    <property type="gene ID" value="ENSXMAG00000014366.2"/>
</dbReference>
<evidence type="ECO:0000256" key="10">
    <source>
        <dbReference type="RuleBase" id="RU003719"/>
    </source>
</evidence>
<dbReference type="Gene3D" id="3.30.1330.90">
    <property type="entry name" value="D-3-phosphoglycerate dehydrogenase, domain 3"/>
    <property type="match status" value="1"/>
</dbReference>
<evidence type="ECO:0000256" key="7">
    <source>
        <dbReference type="ARBA" id="ARBA00023002"/>
    </source>
</evidence>
<evidence type="ECO:0000256" key="3">
    <source>
        <dbReference type="ARBA" id="ARBA00011881"/>
    </source>
</evidence>
<feature type="domain" description="D-isomer specific 2-hydroxyacid dehydrogenase NAD-binding" evidence="12">
    <location>
        <begin position="112"/>
        <end position="285"/>
    </location>
</feature>
<reference evidence="14" key="1">
    <citation type="submission" date="2012-01" db="EMBL/GenBank/DDBJ databases">
        <authorList>
            <person name="Walter R."/>
            <person name="Schartl M."/>
            <person name="Warren W."/>
        </authorList>
    </citation>
    <scope>NUCLEOTIDE SEQUENCE [LARGE SCALE GENOMIC DNA]</scope>
    <source>
        <strain evidence="14">JP 163 A</strain>
    </source>
</reference>
<dbReference type="Proteomes" id="UP000002852">
    <property type="component" value="Unassembled WGS sequence"/>
</dbReference>
<dbReference type="InterPro" id="IPR036291">
    <property type="entry name" value="NAD(P)-bd_dom_sf"/>
</dbReference>
<keyword evidence="6" id="KW-0007">Acetylation</keyword>
<feature type="domain" description="D-isomer specific 2-hydroxyacid dehydrogenase catalytic" evidence="11">
    <location>
        <begin position="9"/>
        <end position="316"/>
    </location>
</feature>